<comment type="caution">
    <text evidence="1">The sequence shown here is derived from an EMBL/GenBank/DDBJ whole genome shotgun (WGS) entry which is preliminary data.</text>
</comment>
<accession>A0AAW1J4T9</accession>
<reference evidence="1" key="1">
    <citation type="submission" date="2024-03" db="EMBL/GenBank/DDBJ databases">
        <title>WGS assembly of Saponaria officinalis var. Norfolk2.</title>
        <authorList>
            <person name="Jenkins J."/>
            <person name="Shu S."/>
            <person name="Grimwood J."/>
            <person name="Barry K."/>
            <person name="Goodstein D."/>
            <person name="Schmutz J."/>
            <person name="Leebens-Mack J."/>
            <person name="Osbourn A."/>
        </authorList>
    </citation>
    <scope>NUCLEOTIDE SEQUENCE [LARGE SCALE GENOMIC DNA]</scope>
    <source>
        <strain evidence="1">JIC</strain>
    </source>
</reference>
<gene>
    <name evidence="1" type="ORF">RND81_08G081800</name>
</gene>
<keyword evidence="2" id="KW-1185">Reference proteome</keyword>
<dbReference type="EMBL" id="JBDFQZ010000008">
    <property type="protein sequence ID" value="KAK9698094.1"/>
    <property type="molecule type" value="Genomic_DNA"/>
</dbReference>
<sequence>MTGDANDNSTFEEFTRNIIFDDDEDYLMDHCENVRNVDGYLSEESEHNVPPPMSDNDLIDEDDILELISSLCADVKVIHADIEDGISVTIDGNVDSYFRNYLNVIFEDGNDELFFKESEVLEEEIEHFKFSLQNEKCQIFAGSKETREIVLKTLCILNDPLLLQSLPSSNEMPTRDLEVVL</sequence>
<organism evidence="1 2">
    <name type="scientific">Saponaria officinalis</name>
    <name type="common">Common soapwort</name>
    <name type="synonym">Lychnis saponaria</name>
    <dbReference type="NCBI Taxonomy" id="3572"/>
    <lineage>
        <taxon>Eukaryota</taxon>
        <taxon>Viridiplantae</taxon>
        <taxon>Streptophyta</taxon>
        <taxon>Embryophyta</taxon>
        <taxon>Tracheophyta</taxon>
        <taxon>Spermatophyta</taxon>
        <taxon>Magnoliopsida</taxon>
        <taxon>eudicotyledons</taxon>
        <taxon>Gunneridae</taxon>
        <taxon>Pentapetalae</taxon>
        <taxon>Caryophyllales</taxon>
        <taxon>Caryophyllaceae</taxon>
        <taxon>Caryophylleae</taxon>
        <taxon>Saponaria</taxon>
    </lineage>
</organism>
<dbReference type="AlphaFoldDB" id="A0AAW1J4T9"/>
<name>A0AAW1J4T9_SAPOF</name>
<proteinExistence type="predicted"/>
<protein>
    <submittedName>
        <fullName evidence="1">Uncharacterized protein</fullName>
    </submittedName>
</protein>
<evidence type="ECO:0000313" key="2">
    <source>
        <dbReference type="Proteomes" id="UP001443914"/>
    </source>
</evidence>
<dbReference type="Proteomes" id="UP001443914">
    <property type="component" value="Unassembled WGS sequence"/>
</dbReference>
<evidence type="ECO:0000313" key="1">
    <source>
        <dbReference type="EMBL" id="KAK9698094.1"/>
    </source>
</evidence>